<feature type="compositionally biased region" description="Basic and acidic residues" evidence="1">
    <location>
        <begin position="347"/>
        <end position="357"/>
    </location>
</feature>
<dbReference type="RefSeq" id="XP_055892217.1">
    <property type="nucleotide sequence ID" value="XM_056036242.1"/>
</dbReference>
<dbReference type="SMART" id="SM01100">
    <property type="entry name" value="CRAL_TRIO_N"/>
    <property type="match status" value="1"/>
</dbReference>
<dbReference type="PROSITE" id="PS50191">
    <property type="entry name" value="CRAL_TRIO"/>
    <property type="match status" value="1"/>
</dbReference>
<gene>
    <name evidence="4 5 6 7 8 9 10 11" type="primary">LOC106078394</name>
</gene>
<dbReference type="CDD" id="cd00170">
    <property type="entry name" value="SEC14"/>
    <property type="match status" value="1"/>
</dbReference>
<dbReference type="InterPro" id="IPR011074">
    <property type="entry name" value="CRAL/TRIO_N_dom"/>
</dbReference>
<evidence type="ECO:0000313" key="3">
    <source>
        <dbReference type="Proteomes" id="UP001165740"/>
    </source>
</evidence>
<dbReference type="RefSeq" id="XP_055892215.1">
    <property type="nucleotide sequence ID" value="XM_056036240.1"/>
</dbReference>
<name>A0A9W3AYC5_BIOGL</name>
<evidence type="ECO:0000313" key="7">
    <source>
        <dbReference type="RefSeq" id="XP_055892217.1"/>
    </source>
</evidence>
<dbReference type="RefSeq" id="XP_055892220.1">
    <property type="nucleotide sequence ID" value="XM_056036245.1"/>
</dbReference>
<evidence type="ECO:0000313" key="9">
    <source>
        <dbReference type="RefSeq" id="XP_055892220.1"/>
    </source>
</evidence>
<dbReference type="InterPro" id="IPR036273">
    <property type="entry name" value="CRAL/TRIO_N_dom_sf"/>
</dbReference>
<evidence type="ECO:0000259" key="2">
    <source>
        <dbReference type="PROSITE" id="PS50191"/>
    </source>
</evidence>
<dbReference type="Gene3D" id="3.40.525.10">
    <property type="entry name" value="CRAL-TRIO lipid binding domain"/>
    <property type="match status" value="1"/>
</dbReference>
<dbReference type="RefSeq" id="XP_055892216.1">
    <property type="nucleotide sequence ID" value="XM_056036241.1"/>
</dbReference>
<dbReference type="RefSeq" id="XP_055892222.1">
    <property type="nucleotide sequence ID" value="XM_056036247.1"/>
</dbReference>
<feature type="domain" description="CRAL-TRIO" evidence="2">
    <location>
        <begin position="83"/>
        <end position="244"/>
    </location>
</feature>
<sequence>MEKGDAIVALKQRMTRVTPLQDEPNFATSDETIVRFLKANDWKYKDAEKALLSTVEYRRQTRPLTVDCQYCHTRPGFHSMRQVGFDESGRPVMYSSFAQASVHKNTVEDLVTHVTYLIENAKVTMNSGVTTWVFVIDCTWMTMGACNPKLGYNVTSILSSHYPERLGMVICVNISPVFHGVWKAIKKLLSPGTVSKVRLVRSESKIRQVFGTFFSDELSAWLLEEIALNKCKPLSRGQLEFWNPPSGESRHDPRGTLSYVHGYINQFKREDAHVFPGHPKKHLPHPNIIDALSAEVAAVSLTPSEEAEREEALGASGRDDSNLIGVQDDVSDDDDEDSDSDAEDGDDRLQEASKLKPEGSNAKPKSEMVSASHGGSSGKPMSKLKKWITR</sequence>
<evidence type="ECO:0000313" key="4">
    <source>
        <dbReference type="RefSeq" id="XP_055892214.1"/>
    </source>
</evidence>
<organism evidence="3 8">
    <name type="scientific">Biomphalaria glabrata</name>
    <name type="common">Bloodfluke planorb</name>
    <name type="synonym">Freshwater snail</name>
    <dbReference type="NCBI Taxonomy" id="6526"/>
    <lineage>
        <taxon>Eukaryota</taxon>
        <taxon>Metazoa</taxon>
        <taxon>Spiralia</taxon>
        <taxon>Lophotrochozoa</taxon>
        <taxon>Mollusca</taxon>
        <taxon>Gastropoda</taxon>
        <taxon>Heterobranchia</taxon>
        <taxon>Euthyneura</taxon>
        <taxon>Panpulmonata</taxon>
        <taxon>Hygrophila</taxon>
        <taxon>Lymnaeoidea</taxon>
        <taxon>Planorbidae</taxon>
        <taxon>Biomphalaria</taxon>
    </lineage>
</organism>
<dbReference type="RefSeq" id="XP_055892219.1">
    <property type="nucleotide sequence ID" value="XM_056036244.1"/>
</dbReference>
<dbReference type="OMA" id="LRGYDWD"/>
<evidence type="ECO:0000313" key="8">
    <source>
        <dbReference type="RefSeq" id="XP_055892219.1"/>
    </source>
</evidence>
<dbReference type="RefSeq" id="XP_055892221.1">
    <property type="nucleotide sequence ID" value="XM_056036246.1"/>
</dbReference>
<dbReference type="PANTHER" id="PTHR45824:SF29">
    <property type="entry name" value="GH16843P"/>
    <property type="match status" value="1"/>
</dbReference>
<feature type="region of interest" description="Disordered" evidence="1">
    <location>
        <begin position="301"/>
        <end position="390"/>
    </location>
</feature>
<protein>
    <submittedName>
        <fullName evidence="4 5">Uncharacterized protein LOC106078394</fullName>
    </submittedName>
</protein>
<dbReference type="Pfam" id="PF00650">
    <property type="entry name" value="CRAL_TRIO"/>
    <property type="match status" value="1"/>
</dbReference>
<dbReference type="InterPro" id="IPR052578">
    <property type="entry name" value="PI_Transfer_CRAL-TRIO"/>
</dbReference>
<dbReference type="InterPro" id="IPR001251">
    <property type="entry name" value="CRAL-TRIO_dom"/>
</dbReference>
<dbReference type="GeneID" id="106078394"/>
<dbReference type="GO" id="GO:0008526">
    <property type="term" value="F:phosphatidylinositol transfer activity"/>
    <property type="evidence" value="ECO:0007669"/>
    <property type="project" value="TreeGrafter"/>
</dbReference>
<evidence type="ECO:0000313" key="11">
    <source>
        <dbReference type="RefSeq" id="XP_055892222.1"/>
    </source>
</evidence>
<proteinExistence type="predicted"/>
<dbReference type="SUPFAM" id="SSF52087">
    <property type="entry name" value="CRAL/TRIO domain"/>
    <property type="match status" value="1"/>
</dbReference>
<dbReference type="SUPFAM" id="SSF46938">
    <property type="entry name" value="CRAL/TRIO N-terminal domain"/>
    <property type="match status" value="1"/>
</dbReference>
<dbReference type="RefSeq" id="XP_055892214.1">
    <property type="nucleotide sequence ID" value="XM_056036239.1"/>
</dbReference>
<evidence type="ECO:0000313" key="6">
    <source>
        <dbReference type="RefSeq" id="XP_055892216.1"/>
    </source>
</evidence>
<dbReference type="SMART" id="SM00516">
    <property type="entry name" value="SEC14"/>
    <property type="match status" value="1"/>
</dbReference>
<dbReference type="AlphaFoldDB" id="A0A9W3AYC5"/>
<accession>A0A9W3AYC5</accession>
<dbReference type="PANTHER" id="PTHR45824">
    <property type="entry name" value="GH16843P"/>
    <property type="match status" value="1"/>
</dbReference>
<feature type="compositionally biased region" description="Acidic residues" evidence="1">
    <location>
        <begin position="329"/>
        <end position="346"/>
    </location>
</feature>
<evidence type="ECO:0000313" key="5">
    <source>
        <dbReference type="RefSeq" id="XP_055892215.1"/>
    </source>
</evidence>
<keyword evidence="3" id="KW-1185">Reference proteome</keyword>
<dbReference type="Pfam" id="PF03765">
    <property type="entry name" value="CRAL_TRIO_N"/>
    <property type="match status" value="1"/>
</dbReference>
<evidence type="ECO:0000313" key="10">
    <source>
        <dbReference type="RefSeq" id="XP_055892221.1"/>
    </source>
</evidence>
<evidence type="ECO:0000256" key="1">
    <source>
        <dbReference type="SAM" id="MobiDB-lite"/>
    </source>
</evidence>
<reference evidence="4 5" key="1">
    <citation type="submission" date="2025-04" db="UniProtKB">
        <authorList>
            <consortium name="RefSeq"/>
        </authorList>
    </citation>
    <scope>IDENTIFICATION</scope>
</reference>
<dbReference type="InterPro" id="IPR036865">
    <property type="entry name" value="CRAL-TRIO_dom_sf"/>
</dbReference>
<dbReference type="Proteomes" id="UP001165740">
    <property type="component" value="Chromosome 7"/>
</dbReference>